<accession>D4IKZ2</accession>
<dbReference type="KEGG" id="ash:AL1_10970"/>
<dbReference type="HOGENOM" id="CLU_2550833_0_0_10"/>
<reference evidence="1 2" key="1">
    <citation type="submission" date="2010-03" db="EMBL/GenBank/DDBJ databases">
        <title>The genome sequence of Alistipes shahii WAL 8301.</title>
        <authorList>
            <consortium name="metaHIT consortium -- http://www.metahit.eu/"/>
            <person name="Pajon A."/>
            <person name="Turner K."/>
            <person name="Parkhill J."/>
        </authorList>
    </citation>
    <scope>NUCLEOTIDE SEQUENCE [LARGE SCALE GENOMIC DNA]</scope>
    <source>
        <strain evidence="1 2">WAL 8301</strain>
    </source>
</reference>
<protein>
    <submittedName>
        <fullName evidence="1">Uncharacterized protein</fullName>
    </submittedName>
</protein>
<gene>
    <name evidence="1" type="ORF">AL1_10970</name>
</gene>
<proteinExistence type="predicted"/>
<dbReference type="AlphaFoldDB" id="D4IKZ2"/>
<reference evidence="1 2" key="2">
    <citation type="submission" date="2010-03" db="EMBL/GenBank/DDBJ databases">
        <authorList>
            <person name="Pajon A."/>
        </authorList>
    </citation>
    <scope>NUCLEOTIDE SEQUENCE [LARGE SCALE GENOMIC DNA]</scope>
    <source>
        <strain evidence="1 2">WAL 8301</strain>
    </source>
</reference>
<organism evidence="1 2">
    <name type="scientific">Alistipes shahii WAL 8301</name>
    <dbReference type="NCBI Taxonomy" id="717959"/>
    <lineage>
        <taxon>Bacteria</taxon>
        <taxon>Pseudomonadati</taxon>
        <taxon>Bacteroidota</taxon>
        <taxon>Bacteroidia</taxon>
        <taxon>Bacteroidales</taxon>
        <taxon>Rikenellaceae</taxon>
        <taxon>Alistipes</taxon>
    </lineage>
</organism>
<dbReference type="Proteomes" id="UP000008794">
    <property type="component" value="Chromosome"/>
</dbReference>
<keyword evidence="2" id="KW-1185">Reference proteome</keyword>
<name>D4IKZ2_9BACT</name>
<evidence type="ECO:0000313" key="1">
    <source>
        <dbReference type="EMBL" id="CBK63604.1"/>
    </source>
</evidence>
<dbReference type="EMBL" id="FP929032">
    <property type="protein sequence ID" value="CBK63604.1"/>
    <property type="molecule type" value="Genomic_DNA"/>
</dbReference>
<evidence type="ECO:0000313" key="2">
    <source>
        <dbReference type="Proteomes" id="UP000008794"/>
    </source>
</evidence>
<sequence length="82" mass="9080">MLVLPAFGIVETHVAHGLAGTVGVADMHGQLHHAVRGQYPRTVAFGTLHEVLAEVHDAAAAQEVREILHRRKVCKRQYSRHK</sequence>